<dbReference type="EMBL" id="JABBFR010000001">
    <property type="protein sequence ID" value="MBT0722890.1"/>
    <property type="molecule type" value="Genomic_DNA"/>
</dbReference>
<dbReference type="PANTHER" id="PTHR34653">
    <property type="match status" value="1"/>
</dbReference>
<reference evidence="6 7" key="1">
    <citation type="submission" date="2020-04" db="EMBL/GenBank/DDBJ databases">
        <title>Genome sequencing of Rosenbergiella species.</title>
        <authorList>
            <person name="Alvarez-Perez S."/>
            <person name="Lievens B."/>
        </authorList>
    </citation>
    <scope>NUCLEOTIDE SEQUENCE [LARGE SCALE GENOMIC DNA]</scope>
    <source>
        <strain evidence="6 7">S61</strain>
    </source>
</reference>
<accession>A0ABS5SS85</accession>
<evidence type="ECO:0000256" key="2">
    <source>
        <dbReference type="ARBA" id="ARBA00009272"/>
    </source>
</evidence>
<comment type="subcellular location">
    <subcellularLocation>
        <location evidence="1 5">Bacterial flagellum basal body</location>
    </subcellularLocation>
</comment>
<dbReference type="HAMAP" id="MF_00724">
    <property type="entry name" value="FliE"/>
    <property type="match status" value="1"/>
</dbReference>
<dbReference type="NCBIfam" id="TIGR00205">
    <property type="entry name" value="fliE"/>
    <property type="match status" value="1"/>
</dbReference>
<dbReference type="Proteomes" id="UP000790096">
    <property type="component" value="Unassembled WGS sequence"/>
</dbReference>
<gene>
    <name evidence="5 6" type="primary">fliE</name>
    <name evidence="6" type="ORF">HH682_00225</name>
</gene>
<comment type="similarity">
    <text evidence="2 5">Belongs to the FliE family.</text>
</comment>
<name>A0ABS5SS85_9GAMM</name>
<keyword evidence="6" id="KW-0966">Cell projection</keyword>
<organism evidence="6 7">
    <name type="scientific">Rosenbergiella gaditana</name>
    <dbReference type="NCBI Taxonomy" id="2726987"/>
    <lineage>
        <taxon>Bacteria</taxon>
        <taxon>Pseudomonadati</taxon>
        <taxon>Pseudomonadota</taxon>
        <taxon>Gammaproteobacteria</taxon>
        <taxon>Enterobacterales</taxon>
        <taxon>Erwiniaceae</taxon>
        <taxon>Rosenbergiella</taxon>
    </lineage>
</organism>
<keyword evidence="4 5" id="KW-0975">Bacterial flagellum</keyword>
<keyword evidence="6" id="KW-0282">Flagellum</keyword>
<evidence type="ECO:0000313" key="7">
    <source>
        <dbReference type="Proteomes" id="UP000790096"/>
    </source>
</evidence>
<dbReference type="InterPro" id="IPR001624">
    <property type="entry name" value="FliE"/>
</dbReference>
<sequence>MVTTISSITLPISASTSTPSATGDSAEPPFSSVFSSMLNGMSQYQDHAAQQVRDVELGQSEVGINDLMVSIQKATVSLQLGVQVRNKMIAAYNEVMNMSV</sequence>
<keyword evidence="6" id="KW-0969">Cilium</keyword>
<comment type="caution">
    <text evidence="6">The sequence shown here is derived from an EMBL/GenBank/DDBJ whole genome shotgun (WGS) entry which is preliminary data.</text>
</comment>
<evidence type="ECO:0000256" key="3">
    <source>
        <dbReference type="ARBA" id="ARBA00018024"/>
    </source>
</evidence>
<keyword evidence="7" id="KW-1185">Reference proteome</keyword>
<evidence type="ECO:0000256" key="1">
    <source>
        <dbReference type="ARBA" id="ARBA00004117"/>
    </source>
</evidence>
<proteinExistence type="inferred from homology"/>
<evidence type="ECO:0000256" key="4">
    <source>
        <dbReference type="ARBA" id="ARBA00023143"/>
    </source>
</evidence>
<protein>
    <recommendedName>
        <fullName evidence="3 5">Flagellar hook-basal body complex protein FliE</fullName>
    </recommendedName>
</protein>
<dbReference type="Pfam" id="PF02049">
    <property type="entry name" value="FliE"/>
    <property type="match status" value="1"/>
</dbReference>
<dbReference type="PRINTS" id="PR01006">
    <property type="entry name" value="FLGHOOKFLIE"/>
</dbReference>
<evidence type="ECO:0000313" key="6">
    <source>
        <dbReference type="EMBL" id="MBT0722890.1"/>
    </source>
</evidence>
<evidence type="ECO:0000256" key="5">
    <source>
        <dbReference type="HAMAP-Rule" id="MF_00724"/>
    </source>
</evidence>
<dbReference type="PANTHER" id="PTHR34653:SF1">
    <property type="entry name" value="FLAGELLAR HOOK-BASAL BODY COMPLEX PROTEIN FLIE"/>
    <property type="match status" value="1"/>
</dbReference>